<dbReference type="EMBL" id="BARS01000996">
    <property type="protein sequence ID" value="GAF84818.1"/>
    <property type="molecule type" value="Genomic_DNA"/>
</dbReference>
<comment type="caution">
    <text evidence="1">The sequence shown here is derived from an EMBL/GenBank/DDBJ whole genome shotgun (WGS) entry which is preliminary data.</text>
</comment>
<name>X0SUF0_9ZZZZ</name>
<reference evidence="1" key="1">
    <citation type="journal article" date="2014" name="Front. Microbiol.">
        <title>High frequency of phylogenetically diverse reductive dehalogenase-homologous genes in deep subseafloor sedimentary metagenomes.</title>
        <authorList>
            <person name="Kawai M."/>
            <person name="Futagami T."/>
            <person name="Toyoda A."/>
            <person name="Takaki Y."/>
            <person name="Nishi S."/>
            <person name="Hori S."/>
            <person name="Arai W."/>
            <person name="Tsubouchi T."/>
            <person name="Morono Y."/>
            <person name="Uchiyama I."/>
            <person name="Ito T."/>
            <person name="Fujiyama A."/>
            <person name="Inagaki F."/>
            <person name="Takami H."/>
        </authorList>
    </citation>
    <scope>NUCLEOTIDE SEQUENCE</scope>
    <source>
        <strain evidence="1">Expedition CK06-06</strain>
    </source>
</reference>
<proteinExistence type="predicted"/>
<accession>X0SUF0</accession>
<evidence type="ECO:0000313" key="1">
    <source>
        <dbReference type="EMBL" id="GAF84818.1"/>
    </source>
</evidence>
<dbReference type="AlphaFoldDB" id="X0SUF0"/>
<gene>
    <name evidence="1" type="ORF">S01H1_02131</name>
</gene>
<protein>
    <submittedName>
        <fullName evidence="1">Uncharacterized protein</fullName>
    </submittedName>
</protein>
<sequence>MLTTRNEFETIPAFEVITGSSYGGFTPREIAVDLIYAIEKVTNLIDTKQDWQYLATYSDNELTEIDELISEYIQHLNYYAPIPDSCSIDWHDNELIVMPYIDDEIERFEDCPDDFSDDVIYVVNDHGNVTCYRWNPNDVSGNQTGAYNAIWDMV</sequence>
<organism evidence="1">
    <name type="scientific">marine sediment metagenome</name>
    <dbReference type="NCBI Taxonomy" id="412755"/>
    <lineage>
        <taxon>unclassified sequences</taxon>
        <taxon>metagenomes</taxon>
        <taxon>ecological metagenomes</taxon>
    </lineage>
</organism>